<feature type="signal peptide" evidence="1">
    <location>
        <begin position="1"/>
        <end position="22"/>
    </location>
</feature>
<protein>
    <submittedName>
        <fullName evidence="2">Uncharacterized protein</fullName>
    </submittedName>
</protein>
<feature type="chain" id="PRO_5021830340" evidence="1">
    <location>
        <begin position="23"/>
        <end position="384"/>
    </location>
</feature>
<evidence type="ECO:0000256" key="1">
    <source>
        <dbReference type="SAM" id="SignalP"/>
    </source>
</evidence>
<sequence>MKSTIKLGILVGALCGLNNLNADVPHVFEDGEVIRAEEMNENFASINSEITTIKTDVENNSNNNSSWSEDYTYSVKDLTPGRDRVNVLEEIYDIMQFDTVSFNNHSLYTIKLPIVIDDCYQWDDDYYPLCDSLDSHERVSVRTSERRNYQDNHDGFSNTISGYPANISVNVTNSHVTDTFFDSNMTRAEFDSATYTEYYFHSSYIRLEYVDANPARENDIETYFCYTDWSDISIEKYWTWDVTTGTSDEDSITSIDDFNSILNACKAAESEKYVINQRVNKYYAFTEISISAQIELDPHTILRVSYDFDEAKFSSALSYDCASYALTDLQKQNCDATVAPFERNFSDDFAEEVKLPAKLTREQYVDQLLTVLDHIVISGSDSES</sequence>
<dbReference type="AlphaFoldDB" id="A0A520MC23"/>
<dbReference type="EMBL" id="SHBP01000024">
    <property type="protein sequence ID" value="RZO18786.1"/>
    <property type="molecule type" value="Genomic_DNA"/>
</dbReference>
<reference evidence="2 3" key="1">
    <citation type="submission" date="2019-02" db="EMBL/GenBank/DDBJ databases">
        <title>Prokaryotic population dynamics and viral predation in marine succession experiment using metagenomics: the confinement effect.</title>
        <authorList>
            <person name="Haro-Moreno J.M."/>
            <person name="Rodriguez-Valera F."/>
            <person name="Lopez-Perez M."/>
        </authorList>
    </citation>
    <scope>NUCLEOTIDE SEQUENCE [LARGE SCALE GENOMIC DNA]</scope>
    <source>
        <strain evidence="2">MED-G170</strain>
    </source>
</reference>
<name>A0A520MC23_9GAMM</name>
<comment type="caution">
    <text evidence="2">The sequence shown here is derived from an EMBL/GenBank/DDBJ whole genome shotgun (WGS) entry which is preliminary data.</text>
</comment>
<keyword evidence="1" id="KW-0732">Signal</keyword>
<proteinExistence type="predicted"/>
<evidence type="ECO:0000313" key="3">
    <source>
        <dbReference type="Proteomes" id="UP000315889"/>
    </source>
</evidence>
<evidence type="ECO:0000313" key="2">
    <source>
        <dbReference type="EMBL" id="RZO18786.1"/>
    </source>
</evidence>
<gene>
    <name evidence="2" type="ORF">EVB03_09490</name>
</gene>
<accession>A0A520MC23</accession>
<organism evidence="2 3">
    <name type="scientific">SAR92 clade bacterium</name>
    <dbReference type="NCBI Taxonomy" id="2315479"/>
    <lineage>
        <taxon>Bacteria</taxon>
        <taxon>Pseudomonadati</taxon>
        <taxon>Pseudomonadota</taxon>
        <taxon>Gammaproteobacteria</taxon>
        <taxon>Cellvibrionales</taxon>
        <taxon>Porticoccaceae</taxon>
        <taxon>SAR92 clade</taxon>
    </lineage>
</organism>
<dbReference type="Proteomes" id="UP000315889">
    <property type="component" value="Unassembled WGS sequence"/>
</dbReference>